<evidence type="ECO:0000313" key="2">
    <source>
        <dbReference type="EMBL" id="KAK9058271.1"/>
    </source>
</evidence>
<organism evidence="2 3">
    <name type="scientific">Deinandra increscens subsp. villosa</name>
    <dbReference type="NCBI Taxonomy" id="3103831"/>
    <lineage>
        <taxon>Eukaryota</taxon>
        <taxon>Viridiplantae</taxon>
        <taxon>Streptophyta</taxon>
        <taxon>Embryophyta</taxon>
        <taxon>Tracheophyta</taxon>
        <taxon>Spermatophyta</taxon>
        <taxon>Magnoliopsida</taxon>
        <taxon>eudicotyledons</taxon>
        <taxon>Gunneridae</taxon>
        <taxon>Pentapetalae</taxon>
        <taxon>asterids</taxon>
        <taxon>campanulids</taxon>
        <taxon>Asterales</taxon>
        <taxon>Asteraceae</taxon>
        <taxon>Asteroideae</taxon>
        <taxon>Heliantheae alliance</taxon>
        <taxon>Madieae</taxon>
        <taxon>Madiinae</taxon>
        <taxon>Deinandra</taxon>
    </lineage>
</organism>
<dbReference type="GO" id="GO:0004714">
    <property type="term" value="F:transmembrane receptor protein tyrosine kinase activity"/>
    <property type="evidence" value="ECO:0007669"/>
    <property type="project" value="InterPro"/>
</dbReference>
<dbReference type="Pfam" id="PF07714">
    <property type="entry name" value="PK_Tyr_Ser-Thr"/>
    <property type="match status" value="2"/>
</dbReference>
<evidence type="ECO:0000313" key="3">
    <source>
        <dbReference type="Proteomes" id="UP001408789"/>
    </source>
</evidence>
<dbReference type="PANTHER" id="PTHR27003:SF471">
    <property type="entry name" value="VASCULAR ENDOTHELIAL GROWTH FACTOR RECEPTOR 2 (VEGFR2)-RELATED"/>
    <property type="match status" value="1"/>
</dbReference>
<dbReference type="InterPro" id="IPR011009">
    <property type="entry name" value="Kinase-like_dom_sf"/>
</dbReference>
<name>A0AAP0CK88_9ASTR</name>
<dbReference type="GO" id="GO:0005524">
    <property type="term" value="F:ATP binding"/>
    <property type="evidence" value="ECO:0007669"/>
    <property type="project" value="InterPro"/>
</dbReference>
<dbReference type="EMBL" id="JBCNJP010000023">
    <property type="protein sequence ID" value="KAK9058271.1"/>
    <property type="molecule type" value="Genomic_DNA"/>
</dbReference>
<dbReference type="InterPro" id="IPR045272">
    <property type="entry name" value="ANXUR1/2-like"/>
</dbReference>
<dbReference type="Gene3D" id="3.30.200.20">
    <property type="entry name" value="Phosphorylase Kinase, domain 1"/>
    <property type="match status" value="1"/>
</dbReference>
<dbReference type="SUPFAM" id="SSF56112">
    <property type="entry name" value="Protein kinase-like (PK-like)"/>
    <property type="match status" value="2"/>
</dbReference>
<evidence type="ECO:0000259" key="1">
    <source>
        <dbReference type="PROSITE" id="PS50011"/>
    </source>
</evidence>
<dbReference type="Proteomes" id="UP001408789">
    <property type="component" value="Unassembled WGS sequence"/>
</dbReference>
<accession>A0AAP0CK88</accession>
<sequence length="440" mass="50511">MSSTIAKFAHLQIPLEDVVKATNSFHHDNIIGQGDFGRAYKGRLLRSGRLMNIAARRFDCKHGDEDLKFLREISILSHLSHPNLLSIIGFCDEKDEKIVVTTYEANESIRHYLHSPNLTWTQILRICVSAARALSYLHYDEGRDYAIIHCNINSDTILLDEKNLEAKLSGFEHSIKQLEYYKDEISLCEYNGTMESNLLGFSAEASELILVIDNFSNGFLDSYLGEVNKMRIFTWEKRLKICIDVAHALNYLHCEMEDQKMIINRDICCFNIGLDEKWGAKIVNFWISIFLPPNQEDDALYLNVSPGRTSYIDPEYELTRKLKRESDVYSFGVVLFEILCGRLATDPIYKKESDRGLAVVARQSFCSGTLEEMIDPIIKEEMNENKFILKKGPNKDSLNTFIEIAIQCVAEAQYERPSMKVVVRELEKALLFRVSHCSKT</sequence>
<dbReference type="AlphaFoldDB" id="A0AAP0CK88"/>
<feature type="domain" description="Protein kinase" evidence="1">
    <location>
        <begin position="25"/>
        <end position="431"/>
    </location>
</feature>
<keyword evidence="3" id="KW-1185">Reference proteome</keyword>
<dbReference type="PROSITE" id="PS50011">
    <property type="entry name" value="PROTEIN_KINASE_DOM"/>
    <property type="match status" value="1"/>
</dbReference>
<reference evidence="2 3" key="1">
    <citation type="submission" date="2024-04" db="EMBL/GenBank/DDBJ databases">
        <title>The reference genome of an endangered Asteraceae, Deinandra increscens subsp. villosa, native to the Central Coast of California.</title>
        <authorList>
            <person name="Guilliams M."/>
            <person name="Hasenstab-Lehman K."/>
            <person name="Meyer R."/>
            <person name="Mcevoy S."/>
        </authorList>
    </citation>
    <scope>NUCLEOTIDE SEQUENCE [LARGE SCALE GENOMIC DNA]</scope>
    <source>
        <tissue evidence="2">Leaf</tissue>
    </source>
</reference>
<protein>
    <recommendedName>
        <fullName evidence="1">Protein kinase domain-containing protein</fullName>
    </recommendedName>
</protein>
<dbReference type="GO" id="GO:0009506">
    <property type="term" value="C:plasmodesma"/>
    <property type="evidence" value="ECO:0007669"/>
    <property type="project" value="TreeGrafter"/>
</dbReference>
<comment type="caution">
    <text evidence="2">The sequence shown here is derived from an EMBL/GenBank/DDBJ whole genome shotgun (WGS) entry which is preliminary data.</text>
</comment>
<proteinExistence type="predicted"/>
<dbReference type="Gene3D" id="1.10.510.10">
    <property type="entry name" value="Transferase(Phosphotransferase) domain 1"/>
    <property type="match status" value="2"/>
</dbReference>
<dbReference type="InterPro" id="IPR000719">
    <property type="entry name" value="Prot_kinase_dom"/>
</dbReference>
<dbReference type="GO" id="GO:0005886">
    <property type="term" value="C:plasma membrane"/>
    <property type="evidence" value="ECO:0007669"/>
    <property type="project" value="TreeGrafter"/>
</dbReference>
<dbReference type="InterPro" id="IPR001245">
    <property type="entry name" value="Ser-Thr/Tyr_kinase_cat_dom"/>
</dbReference>
<gene>
    <name evidence="2" type="ORF">SSX86_023111</name>
</gene>
<dbReference type="PANTHER" id="PTHR27003">
    <property type="entry name" value="OS07G0166700 PROTEIN"/>
    <property type="match status" value="1"/>
</dbReference>